<organism evidence="8 9">
    <name type="scientific">Gadus morhua</name>
    <name type="common">Atlantic cod</name>
    <dbReference type="NCBI Taxonomy" id="8049"/>
    <lineage>
        <taxon>Eukaryota</taxon>
        <taxon>Metazoa</taxon>
        <taxon>Chordata</taxon>
        <taxon>Craniata</taxon>
        <taxon>Vertebrata</taxon>
        <taxon>Euteleostomi</taxon>
        <taxon>Actinopterygii</taxon>
        <taxon>Neopterygii</taxon>
        <taxon>Teleostei</taxon>
        <taxon>Neoteleostei</taxon>
        <taxon>Acanthomorphata</taxon>
        <taxon>Zeiogadaria</taxon>
        <taxon>Gadariae</taxon>
        <taxon>Gadiformes</taxon>
        <taxon>Gadoidei</taxon>
        <taxon>Gadidae</taxon>
        <taxon>Gadus</taxon>
    </lineage>
</organism>
<evidence type="ECO:0000256" key="5">
    <source>
        <dbReference type="ARBA" id="ARBA00023212"/>
    </source>
</evidence>
<proteinExistence type="inferred from homology"/>
<dbReference type="SUPFAM" id="SSF56854">
    <property type="entry name" value="Bcl-2 inhibitors of programmed cell death"/>
    <property type="match status" value="1"/>
</dbReference>
<dbReference type="InterPro" id="IPR046371">
    <property type="entry name" value="Bcl-2_BH1-3"/>
</dbReference>
<feature type="compositionally biased region" description="Basic and acidic residues" evidence="6">
    <location>
        <begin position="27"/>
        <end position="38"/>
    </location>
</feature>
<feature type="compositionally biased region" description="Basic and acidic residues" evidence="6">
    <location>
        <begin position="55"/>
        <end position="68"/>
    </location>
</feature>
<dbReference type="GO" id="GO:0030239">
    <property type="term" value="P:myofibril assembly"/>
    <property type="evidence" value="ECO:0007669"/>
    <property type="project" value="TreeGrafter"/>
</dbReference>
<reference evidence="8" key="2">
    <citation type="submission" date="2025-09" db="UniProtKB">
        <authorList>
            <consortium name="Ensembl"/>
        </authorList>
    </citation>
    <scope>IDENTIFICATION</scope>
</reference>
<dbReference type="InterPro" id="IPR026298">
    <property type="entry name" value="Bcl-2_fam"/>
</dbReference>
<dbReference type="PANTHER" id="PTHR10901">
    <property type="entry name" value="TROPOMODULIN"/>
    <property type="match status" value="1"/>
</dbReference>
<dbReference type="GO" id="GO:0005523">
    <property type="term" value="F:tropomyosin binding"/>
    <property type="evidence" value="ECO:0007669"/>
    <property type="project" value="InterPro"/>
</dbReference>
<feature type="compositionally biased region" description="Polar residues" evidence="6">
    <location>
        <begin position="81"/>
        <end position="91"/>
    </location>
</feature>
<dbReference type="Gene3D" id="3.80.10.10">
    <property type="entry name" value="Ribonuclease Inhibitor"/>
    <property type="match status" value="1"/>
</dbReference>
<keyword evidence="9" id="KW-1185">Reference proteome</keyword>
<dbReference type="InterPro" id="IPR002475">
    <property type="entry name" value="Bcl2-like"/>
</dbReference>
<sequence length="545" mass="60605">MLSQKLTSNYGTSLVQTCWFNSPQNGGEERNMDFHSEGSHTTTEGALPLMATFKSGDERKPRPTELGRGRLVNKSQDDQEGNGSLPSTPELQSEVDTDSQAGEEVLDNDTKRIIRIFLRDYAGASKAKRTRQDEVQVTMRRVVDGVLEKHQYAYKGMIQKLELDGRGEDMSFVTSVAKSLFADSTTNWGRIASLVAFGAALCQYLEARGKEGCVSLVAEEISSYLLSDQREWLVKNNSWNAMLPAGYRQRDQTKKTPTGDYDRDALQDYLEKSALEHEDREDLIPFTGEKKGKAFVPTATGQIPLSEQITLEPELEEALKNATDAEMCDIAAILGMYTLMSNKQYYDALGCTGKIANTEGINSVVKQDPFKIFPEEPPNTTNVEETVERIHNNDSGLTEVNLNNIKDIPIPTLKEVFEAMKGNSYVEILSIAATRSNDPVAFACAEMLQENTSLQSLNIESNFITAEGMKAVVKAMASNATLVELKIDNQRHTLGDSVEMEIAAMLENNSSILKFGYHFTQQGPRARAAMAVTRNNDMLRQQRLR</sequence>
<dbReference type="InterPro" id="IPR032675">
    <property type="entry name" value="LRR_dom_sf"/>
</dbReference>
<comment type="similarity">
    <text evidence="2">Belongs to the Bcl-2 family.</text>
</comment>
<feature type="region of interest" description="Disordered" evidence="6">
    <location>
        <begin position="52"/>
        <end position="104"/>
    </location>
</feature>
<dbReference type="PANTHER" id="PTHR10901:SF9">
    <property type="entry name" value="TROPOMODULIN-4"/>
    <property type="match status" value="1"/>
</dbReference>
<dbReference type="GeneTree" id="ENSGT00940000158734"/>
<dbReference type="CDD" id="cd06845">
    <property type="entry name" value="Bcl-2_like"/>
    <property type="match status" value="1"/>
</dbReference>
<dbReference type="Proteomes" id="UP000694546">
    <property type="component" value="Chromosome 11"/>
</dbReference>
<dbReference type="AlphaFoldDB" id="A0A8C5CZB5"/>
<feature type="domain" description="Bcl-2 Bcl-2 homology region 1-3" evidence="7">
    <location>
        <begin position="139"/>
        <end position="239"/>
    </location>
</feature>
<name>A0A8C5CZB5_GADMO</name>
<evidence type="ECO:0000259" key="7">
    <source>
        <dbReference type="SMART" id="SM00337"/>
    </source>
</evidence>
<dbReference type="Pfam" id="PF03250">
    <property type="entry name" value="Tropomodulin"/>
    <property type="match status" value="1"/>
</dbReference>
<evidence type="ECO:0000256" key="1">
    <source>
        <dbReference type="ARBA" id="ARBA00004245"/>
    </source>
</evidence>
<dbReference type="GO" id="GO:0006936">
    <property type="term" value="P:muscle contraction"/>
    <property type="evidence" value="ECO:0007669"/>
    <property type="project" value="TreeGrafter"/>
</dbReference>
<dbReference type="GO" id="GO:0007015">
    <property type="term" value="P:actin filament organization"/>
    <property type="evidence" value="ECO:0007669"/>
    <property type="project" value="TreeGrafter"/>
</dbReference>
<evidence type="ECO:0000256" key="2">
    <source>
        <dbReference type="ARBA" id="ARBA00009458"/>
    </source>
</evidence>
<protein>
    <submittedName>
        <fullName evidence="8">Tropomodulin 4 (muscle)</fullName>
    </submittedName>
</protein>
<dbReference type="GO" id="GO:0005865">
    <property type="term" value="C:striated muscle thin filament"/>
    <property type="evidence" value="ECO:0007669"/>
    <property type="project" value="TreeGrafter"/>
</dbReference>
<dbReference type="InterPro" id="IPR004934">
    <property type="entry name" value="TMOD"/>
</dbReference>
<comment type="subcellular location">
    <subcellularLocation>
        <location evidence="1">Cytoplasm</location>
        <location evidence="1">Cytoskeleton</location>
    </subcellularLocation>
</comment>
<evidence type="ECO:0000256" key="3">
    <source>
        <dbReference type="ARBA" id="ARBA00022490"/>
    </source>
</evidence>
<reference evidence="8" key="1">
    <citation type="submission" date="2025-08" db="UniProtKB">
        <authorList>
            <consortium name="Ensembl"/>
        </authorList>
    </citation>
    <scope>IDENTIFICATION</scope>
</reference>
<dbReference type="Ensembl" id="ENSGMOT00000041169.1">
    <property type="protein sequence ID" value="ENSGMOP00000068398.1"/>
    <property type="gene ID" value="ENSGMOG00000005153.2"/>
</dbReference>
<evidence type="ECO:0000256" key="6">
    <source>
        <dbReference type="SAM" id="MobiDB-lite"/>
    </source>
</evidence>
<dbReference type="InterPro" id="IPR036834">
    <property type="entry name" value="Bcl-2-like_sf"/>
</dbReference>
<feature type="region of interest" description="Disordered" evidence="6">
    <location>
        <begin position="26"/>
        <end position="45"/>
    </location>
</feature>
<dbReference type="SUPFAM" id="SSF52047">
    <property type="entry name" value="RNI-like"/>
    <property type="match status" value="1"/>
</dbReference>
<gene>
    <name evidence="8" type="primary">mcl1b</name>
</gene>
<evidence type="ECO:0000313" key="9">
    <source>
        <dbReference type="Proteomes" id="UP000694546"/>
    </source>
</evidence>
<accession>A0A8C5CZB5</accession>
<dbReference type="PROSITE" id="PS50062">
    <property type="entry name" value="BCL2_FAMILY"/>
    <property type="match status" value="1"/>
</dbReference>
<dbReference type="GO" id="GO:0051694">
    <property type="term" value="P:pointed-end actin filament capping"/>
    <property type="evidence" value="ECO:0007669"/>
    <property type="project" value="InterPro"/>
</dbReference>
<evidence type="ECO:0000256" key="4">
    <source>
        <dbReference type="ARBA" id="ARBA00022703"/>
    </source>
</evidence>
<dbReference type="GO" id="GO:0003779">
    <property type="term" value="F:actin binding"/>
    <property type="evidence" value="ECO:0007669"/>
    <property type="project" value="UniProtKB-KW"/>
</dbReference>
<dbReference type="SMART" id="SM00337">
    <property type="entry name" value="BCL"/>
    <property type="match status" value="1"/>
</dbReference>
<dbReference type="Gene3D" id="1.10.437.10">
    <property type="entry name" value="Blc2-like"/>
    <property type="match status" value="1"/>
</dbReference>
<keyword evidence="4" id="KW-0053">Apoptosis</keyword>
<dbReference type="PRINTS" id="PR01862">
    <property type="entry name" value="BCL2FAMILY"/>
</dbReference>
<keyword evidence="5" id="KW-0206">Cytoskeleton</keyword>
<keyword evidence="3" id="KW-0963">Cytoplasm</keyword>
<evidence type="ECO:0000313" key="8">
    <source>
        <dbReference type="Ensembl" id="ENSGMOP00000068398.1"/>
    </source>
</evidence>